<comment type="caution">
    <text evidence="1">The sequence shown here is derived from an EMBL/GenBank/DDBJ whole genome shotgun (WGS) entry which is preliminary data.</text>
</comment>
<protein>
    <submittedName>
        <fullName evidence="1">Uncharacterized protein</fullName>
    </submittedName>
</protein>
<name>A0A069QJB6_HOYLO</name>
<dbReference type="eggNOG" id="ENOG502Z7I8">
    <property type="taxonomic scope" value="Bacteria"/>
</dbReference>
<organism evidence="1 2">
    <name type="scientific">Hoylesella loescheii DSM 19665 = JCM 12249 = ATCC 15930</name>
    <dbReference type="NCBI Taxonomy" id="1122985"/>
    <lineage>
        <taxon>Bacteria</taxon>
        <taxon>Pseudomonadati</taxon>
        <taxon>Bacteroidota</taxon>
        <taxon>Bacteroidia</taxon>
        <taxon>Bacteroidales</taxon>
        <taxon>Prevotellaceae</taxon>
        <taxon>Hoylesella</taxon>
    </lineage>
</organism>
<keyword evidence="2" id="KW-1185">Reference proteome</keyword>
<dbReference type="HOGENOM" id="CLU_465252_0_0_10"/>
<evidence type="ECO:0000313" key="2">
    <source>
        <dbReference type="Proteomes" id="UP000027442"/>
    </source>
</evidence>
<proteinExistence type="predicted"/>
<dbReference type="RefSeq" id="WP_018966820.1">
    <property type="nucleotide sequence ID" value="NZ_KB899212.1"/>
</dbReference>
<accession>A0A069QJB6</accession>
<sequence length="658" mass="74737">MYTDDKVTAYITSKELLFNIESLDELRNLKVNFGRRLESRTRHEDLTDALRFRVHDPLWMLSRQWQLGEFKGNNAGSALNVKCRVNRKKAAVKWQPKEDMPIEPEVEGVNHDITPLMRVETAMYFLDLLQGRFPQIDRAGALKALRELFPLGDLVAGFGHSSFDEKEVQDHTRKLNARLGVFSKSFAKKLFDGIELYENLAKQNSHLIFEKLKPCGKNCVDFIEERLNEVMYYDFCDWVQKTYFPRSGGNKYWKNNQLGYDCQMEVGQQKFEAKDYSSGELSWYSFDVTKEQSSQPNDTGETENIWSIPTLATFPGAPSKRLWEFEDNKVFLGNAVGMQAKGNIAMMQYATMYGNDWMLIPLTAQLGTYFSVERIEVADSFGIVTTITSMSGSSDGNAASFGQRWQMYGNVRKGKEKTVDKGLFLPPALNHIMESKPVEEVQMLRDEMANMVWGVETNASDGCGGNIDLVMEAAQVQAFMDEQNAQKNASEKSELSLKGAGNGSMNAAGNRPADYAYVLQTQVPLNWIPFVPQHPAKDKNDGDPFFLGGRDIVLRRGKMPRVVNGKRVAALPRTQFLSQGLRRDLKNDNYANYSPLFINEEEVQQVGTRVVKNFQRARWINGQTFNWLGYQTQIKGMQADSGLKYDSLIDVNVQKKDA</sequence>
<dbReference type="PATRIC" id="fig|1122985.7.peg.1046"/>
<reference evidence="1 2" key="1">
    <citation type="submission" date="2013-08" db="EMBL/GenBank/DDBJ databases">
        <authorList>
            <person name="Weinstock G."/>
            <person name="Sodergren E."/>
            <person name="Wylie T."/>
            <person name="Fulton L."/>
            <person name="Fulton R."/>
            <person name="Fronick C."/>
            <person name="O'Laughlin M."/>
            <person name="Godfrey J."/>
            <person name="Miner T."/>
            <person name="Herter B."/>
            <person name="Appelbaum E."/>
            <person name="Cordes M."/>
            <person name="Lek S."/>
            <person name="Wollam A."/>
            <person name="Pepin K.H."/>
            <person name="Palsikar V.B."/>
            <person name="Mitreva M."/>
            <person name="Wilson R.K."/>
        </authorList>
    </citation>
    <scope>NUCLEOTIDE SEQUENCE [LARGE SCALE GENOMIC DNA]</scope>
    <source>
        <strain evidence="1 2">ATCC 15930</strain>
    </source>
</reference>
<dbReference type="Proteomes" id="UP000027442">
    <property type="component" value="Unassembled WGS sequence"/>
</dbReference>
<dbReference type="EMBL" id="JNGW01000037">
    <property type="protein sequence ID" value="KDR52920.1"/>
    <property type="molecule type" value="Genomic_DNA"/>
</dbReference>
<evidence type="ECO:0000313" key="1">
    <source>
        <dbReference type="EMBL" id="KDR52920.1"/>
    </source>
</evidence>
<gene>
    <name evidence="1" type="ORF">HMPREF1991_01010</name>
</gene>
<dbReference type="AlphaFoldDB" id="A0A069QJB6"/>